<feature type="binding site" evidence="2">
    <location>
        <position position="50"/>
    </location>
    <ligand>
        <name>Mg(2+)</name>
        <dbReference type="ChEBI" id="CHEBI:18420"/>
        <label>2</label>
    </ligand>
</feature>
<feature type="binding site" evidence="2">
    <location>
        <position position="127"/>
    </location>
    <ligand>
        <name>Mg(2+)</name>
        <dbReference type="ChEBI" id="CHEBI:18420"/>
        <label>1</label>
    </ligand>
</feature>
<evidence type="ECO:0000313" key="7">
    <source>
        <dbReference type="Proteomes" id="UP000189956"/>
    </source>
</evidence>
<dbReference type="InterPro" id="IPR036676">
    <property type="entry name" value="PurM-like_C_sf"/>
</dbReference>
<feature type="binding site" evidence="2">
    <location>
        <position position="33"/>
    </location>
    <ligand>
        <name>Mg(2+)</name>
        <dbReference type="ChEBI" id="CHEBI:18420"/>
        <label>4</label>
    </ligand>
</feature>
<keyword evidence="2 4" id="KW-0418">Kinase</keyword>
<dbReference type="SUPFAM" id="SSF56042">
    <property type="entry name" value="PurM C-terminal domain-like"/>
    <property type="match status" value="1"/>
</dbReference>
<dbReference type="eggNOG" id="COG0611">
    <property type="taxonomic scope" value="Bacteria"/>
</dbReference>
<dbReference type="EMBL" id="JQJD01000048">
    <property type="protein sequence ID" value="KGN79589.1"/>
    <property type="molecule type" value="Genomic_DNA"/>
</dbReference>
<keyword evidence="2" id="KW-0460">Magnesium</keyword>
<sequence length="342" mass="37107">MEISQLGEFGLIDRLTEPFNTRVPSTVLGVGDDTAILSQDSKRETLVTTDLLLEGIHFDLMYCPLKHLGFKAVSVNVSDILAMNGRPEQIVVSIGVSKRFAVEDIEALYLGIHEACEVYGVDLVGGDTCSSLTGLTISITAIGSAEAGKAVRRSGAKVNDLICLSGNVGAAYMGLQLCEREKLAYDGTADFRPRFEGREYILQRQLRPYARLDVIEALRKAGIVPTSMIDVSDGVASELLHISKASGVGCRIFDKKIPIDYETSAMAEELNINVITAALNGGEDYELLFTVPLGMKDLVEKIEDVRLIGYITEESDGCHLVANDGNLIPLLAQGHHFKKDEA</sequence>
<feature type="binding site" evidence="2">
    <location>
        <position position="232"/>
    </location>
    <ligand>
        <name>ATP</name>
        <dbReference type="ChEBI" id="CHEBI:30616"/>
    </ligand>
</feature>
<dbReference type="PANTHER" id="PTHR30270:SF0">
    <property type="entry name" value="THIAMINE-MONOPHOSPHATE KINASE"/>
    <property type="match status" value="1"/>
</dbReference>
<name>A0A099WSR2_PORCN</name>
<dbReference type="Gene3D" id="3.90.650.10">
    <property type="entry name" value="PurM-like C-terminal domain"/>
    <property type="match status" value="1"/>
</dbReference>
<dbReference type="RefSeq" id="WP_025839544.1">
    <property type="nucleotide sequence ID" value="NZ_CALTZT010000059.1"/>
</dbReference>
<accession>A0A099WSR2</accession>
<dbReference type="Gene3D" id="3.30.1330.10">
    <property type="entry name" value="PurM-like, N-terminal domain"/>
    <property type="match status" value="1"/>
</dbReference>
<keyword evidence="6" id="KW-1185">Reference proteome</keyword>
<dbReference type="InterPro" id="IPR006283">
    <property type="entry name" value="ThiL-like"/>
</dbReference>
<dbReference type="AlphaFoldDB" id="A0A099WSR2"/>
<dbReference type="GO" id="GO:0000287">
    <property type="term" value="F:magnesium ion binding"/>
    <property type="evidence" value="ECO:0007669"/>
    <property type="project" value="UniProtKB-UniRule"/>
</dbReference>
<evidence type="ECO:0000313" key="4">
    <source>
        <dbReference type="EMBL" id="KGN79589.1"/>
    </source>
</evidence>
<feature type="binding site" evidence="2">
    <location>
        <position position="79"/>
    </location>
    <ligand>
        <name>Mg(2+)</name>
        <dbReference type="ChEBI" id="CHEBI:18420"/>
        <label>4</label>
    </ligand>
</feature>
<organism evidence="4 6">
    <name type="scientific">Porphyromonas cangingivalis</name>
    <dbReference type="NCBI Taxonomy" id="36874"/>
    <lineage>
        <taxon>Bacteria</taxon>
        <taxon>Pseudomonadati</taxon>
        <taxon>Bacteroidota</taxon>
        <taxon>Bacteroidia</taxon>
        <taxon>Bacteroidales</taxon>
        <taxon>Porphyromonadaceae</taxon>
        <taxon>Porphyromonas</taxon>
    </lineage>
</organism>
<protein>
    <recommendedName>
        <fullName evidence="2">Thiamine-monophosphate kinase</fullName>
        <shortName evidence="2">TMP kinase</shortName>
        <shortName evidence="2">Thiamine-phosphate kinase</shortName>
        <ecNumber evidence="2">2.7.4.16</ecNumber>
    </recommendedName>
</protein>
<keyword evidence="2" id="KW-0067">ATP-binding</keyword>
<feature type="binding site" evidence="2">
    <location>
        <position position="233"/>
    </location>
    <ligand>
        <name>Mg(2+)</name>
        <dbReference type="ChEBI" id="CHEBI:18420"/>
        <label>5</label>
    </ligand>
</feature>
<comment type="similarity">
    <text evidence="2">Belongs to the thiamine-monophosphate kinase family.</text>
</comment>
<dbReference type="InterPro" id="IPR016188">
    <property type="entry name" value="PurM-like_N"/>
</dbReference>
<dbReference type="PIRSF" id="PIRSF005303">
    <property type="entry name" value="Thiam_monoph_kin"/>
    <property type="match status" value="1"/>
</dbReference>
<dbReference type="EC" id="2.7.4.16" evidence="2"/>
<feature type="binding site" evidence="2">
    <location>
        <position position="33"/>
    </location>
    <ligand>
        <name>Mg(2+)</name>
        <dbReference type="ChEBI" id="CHEBI:18420"/>
        <label>3</label>
    </ligand>
</feature>
<dbReference type="Proteomes" id="UP000189956">
    <property type="component" value="Unassembled WGS sequence"/>
</dbReference>
<evidence type="ECO:0000256" key="2">
    <source>
        <dbReference type="HAMAP-Rule" id="MF_02128"/>
    </source>
</evidence>
<reference evidence="5 7" key="2">
    <citation type="submission" date="2017-02" db="EMBL/GenBank/DDBJ databases">
        <authorList>
            <person name="Peterson S.W."/>
        </authorList>
    </citation>
    <scope>NUCLEOTIDE SEQUENCE [LARGE SCALE GENOMIC DNA]</scope>
    <source>
        <strain evidence="5 7">ATCC 700135</strain>
    </source>
</reference>
<evidence type="ECO:0000256" key="1">
    <source>
        <dbReference type="ARBA" id="ARBA00022977"/>
    </source>
</evidence>
<dbReference type="GO" id="GO:0009228">
    <property type="term" value="P:thiamine biosynthetic process"/>
    <property type="evidence" value="ECO:0007669"/>
    <property type="project" value="UniProtKB-KW"/>
</dbReference>
<dbReference type="Proteomes" id="UP000030125">
    <property type="component" value="Unassembled WGS sequence"/>
</dbReference>
<comment type="catalytic activity">
    <reaction evidence="2">
        <text>thiamine phosphate + ATP = thiamine diphosphate + ADP</text>
        <dbReference type="Rhea" id="RHEA:15913"/>
        <dbReference type="ChEBI" id="CHEBI:30616"/>
        <dbReference type="ChEBI" id="CHEBI:37575"/>
        <dbReference type="ChEBI" id="CHEBI:58937"/>
        <dbReference type="ChEBI" id="CHEBI:456216"/>
        <dbReference type="EC" id="2.7.4.16"/>
    </reaction>
</comment>
<feature type="binding site" evidence="2">
    <location>
        <position position="57"/>
    </location>
    <ligand>
        <name>substrate</name>
    </ligand>
</feature>
<reference evidence="4 6" key="1">
    <citation type="submission" date="2014-08" db="EMBL/GenBank/DDBJ databases">
        <title>Porphyromonas cangingivalis strain:COT-109_OH1386 Genome sequencing.</title>
        <authorList>
            <person name="Wallis C."/>
            <person name="Deusch O."/>
            <person name="O'Flynn C."/>
            <person name="Davis I."/>
            <person name="Jospin G."/>
            <person name="Darling A.E."/>
            <person name="Coil D.A."/>
            <person name="Alexiev A."/>
            <person name="Horsfall A."/>
            <person name="Kirkwood N."/>
            <person name="Harris S."/>
            <person name="Eisen J.A."/>
        </authorList>
    </citation>
    <scope>NUCLEOTIDE SEQUENCE [LARGE SCALE GENOMIC DNA]</scope>
    <source>
        <strain evidence="6">COT-109 OH1386</strain>
        <strain evidence="4">COT-109_OH1386</strain>
    </source>
</reference>
<dbReference type="GO" id="GO:0009030">
    <property type="term" value="F:thiamine-phosphate kinase activity"/>
    <property type="evidence" value="ECO:0007669"/>
    <property type="project" value="UniProtKB-UniRule"/>
</dbReference>
<feature type="binding site" evidence="2">
    <location>
        <position position="230"/>
    </location>
    <ligand>
        <name>Mg(2+)</name>
        <dbReference type="ChEBI" id="CHEBI:18420"/>
        <label>3</label>
    </ligand>
</feature>
<comment type="function">
    <text evidence="2">Catalyzes the ATP-dependent phosphorylation of thiamine-monophosphate (TMP) to form thiamine-pyrophosphate (TPP), the active form of vitamin B1.</text>
</comment>
<comment type="pathway">
    <text evidence="2">Cofactor biosynthesis; thiamine diphosphate biosynthesis; thiamine diphosphate from thiamine phosphate: step 1/1.</text>
</comment>
<dbReference type="InterPro" id="IPR036921">
    <property type="entry name" value="PurM-like_N_sf"/>
</dbReference>
<evidence type="ECO:0000313" key="6">
    <source>
        <dbReference type="Proteomes" id="UP000030125"/>
    </source>
</evidence>
<feature type="binding site" evidence="2">
    <location>
        <position position="79"/>
    </location>
    <ligand>
        <name>Mg(2+)</name>
        <dbReference type="ChEBI" id="CHEBI:18420"/>
        <label>2</label>
    </ligand>
</feature>
<keyword evidence="1 2" id="KW-0784">Thiamine biosynthesis</keyword>
<proteinExistence type="inferred from homology"/>
<dbReference type="Pfam" id="PF00586">
    <property type="entry name" value="AIRS"/>
    <property type="match status" value="1"/>
</dbReference>
<dbReference type="CDD" id="cd02194">
    <property type="entry name" value="ThiL"/>
    <property type="match status" value="1"/>
</dbReference>
<comment type="miscellaneous">
    <text evidence="2">Reaction mechanism of ThiL seems to utilize a direct, inline transfer of the gamma-phosphate of ATP to TMP rather than a phosphorylated enzyme intermediate.</text>
</comment>
<dbReference type="SUPFAM" id="SSF55326">
    <property type="entry name" value="PurM N-terminal domain-like"/>
    <property type="match status" value="1"/>
</dbReference>
<evidence type="ECO:0000259" key="3">
    <source>
        <dbReference type="Pfam" id="PF00586"/>
    </source>
</evidence>
<dbReference type="EMBL" id="FUWL01000028">
    <property type="protein sequence ID" value="SJZ83954.1"/>
    <property type="molecule type" value="Genomic_DNA"/>
</dbReference>
<keyword evidence="2" id="KW-0547">Nucleotide-binding</keyword>
<dbReference type="NCBIfam" id="TIGR01379">
    <property type="entry name" value="thiL"/>
    <property type="match status" value="1"/>
</dbReference>
<keyword evidence="2" id="KW-0808">Transferase</keyword>
<feature type="domain" description="PurM-like N-terminal" evidence="3">
    <location>
        <begin position="31"/>
        <end position="144"/>
    </location>
</feature>
<evidence type="ECO:0000313" key="5">
    <source>
        <dbReference type="EMBL" id="SJZ83954.1"/>
    </source>
</evidence>
<dbReference type="STRING" id="36874.HQ34_09130"/>
<feature type="binding site" evidence="2">
    <location>
        <position position="50"/>
    </location>
    <ligand>
        <name>Mg(2+)</name>
        <dbReference type="ChEBI" id="CHEBI:18420"/>
        <label>1</label>
    </ligand>
</feature>
<dbReference type="OrthoDB" id="9802811at2"/>
<feature type="binding site" evidence="2">
    <location>
        <position position="49"/>
    </location>
    <ligand>
        <name>Mg(2+)</name>
        <dbReference type="ChEBI" id="CHEBI:18420"/>
        <label>1</label>
    </ligand>
</feature>
<feature type="binding site" evidence="2">
    <location>
        <position position="283"/>
    </location>
    <ligand>
        <name>substrate</name>
    </ligand>
</feature>
<keyword evidence="2" id="KW-0479">Metal-binding</keyword>
<feature type="binding site" evidence="2">
    <location>
        <position position="109"/>
    </location>
    <ligand>
        <name>ATP</name>
        <dbReference type="ChEBI" id="CHEBI:30616"/>
    </ligand>
</feature>
<dbReference type="UniPathway" id="UPA00060">
    <property type="reaction ID" value="UER00142"/>
</dbReference>
<feature type="binding site" evidence="2">
    <location>
        <position position="79"/>
    </location>
    <ligand>
        <name>Mg(2+)</name>
        <dbReference type="ChEBI" id="CHEBI:18420"/>
        <label>3</label>
    </ligand>
</feature>
<dbReference type="HAMAP" id="MF_02128">
    <property type="entry name" value="TMP_kinase"/>
    <property type="match status" value="1"/>
</dbReference>
<feature type="binding site" evidence="2">
    <location>
        <position position="48"/>
    </location>
    <ligand>
        <name>Mg(2+)</name>
        <dbReference type="ChEBI" id="CHEBI:18420"/>
        <label>4</label>
    </ligand>
</feature>
<dbReference type="PANTHER" id="PTHR30270">
    <property type="entry name" value="THIAMINE-MONOPHOSPHATE KINASE"/>
    <property type="match status" value="1"/>
</dbReference>
<dbReference type="GO" id="GO:0005524">
    <property type="term" value="F:ATP binding"/>
    <property type="evidence" value="ECO:0007669"/>
    <property type="project" value="UniProtKB-UniRule"/>
</dbReference>
<gene>
    <name evidence="2" type="primary">thiL</name>
    <name evidence="4" type="ORF">HQ35_07220</name>
    <name evidence="5" type="ORF">SAMN02745205_02043</name>
</gene>
<dbReference type="GO" id="GO:0009229">
    <property type="term" value="P:thiamine diphosphate biosynthetic process"/>
    <property type="evidence" value="ECO:0007669"/>
    <property type="project" value="UniProtKB-UniRule"/>
</dbReference>
<feature type="binding site" evidence="2">
    <location>
        <position position="153"/>
    </location>
    <ligand>
        <name>ATP</name>
        <dbReference type="ChEBI" id="CHEBI:30616"/>
    </ligand>
</feature>
<feature type="binding site" evidence="2">
    <location>
        <begin position="126"/>
        <end position="127"/>
    </location>
    <ligand>
        <name>ATP</name>
        <dbReference type="ChEBI" id="CHEBI:30616"/>
    </ligand>
</feature>
<comment type="caution">
    <text evidence="2">Lacks conserved residue(s) required for the propagation of feature annotation.</text>
</comment>